<protein>
    <submittedName>
        <fullName evidence="2">Uncharacterized protein</fullName>
    </submittedName>
</protein>
<dbReference type="EMBL" id="JAINUG010000035">
    <property type="protein sequence ID" value="KAJ8408353.1"/>
    <property type="molecule type" value="Genomic_DNA"/>
</dbReference>
<dbReference type="AlphaFoldDB" id="A0AAD7STE3"/>
<accession>A0AAD7STE3</accession>
<name>A0AAD7STE3_9TELE</name>
<keyword evidence="3" id="KW-1185">Reference proteome</keyword>
<proteinExistence type="predicted"/>
<comment type="caution">
    <text evidence="2">The sequence shown here is derived from an EMBL/GenBank/DDBJ whole genome shotgun (WGS) entry which is preliminary data.</text>
</comment>
<sequence length="228" mass="25612">MWHRDIDVSAVQHKICIVASRFITADLANVYSDHACSKGFLQTINKIIRFYPRVHLVLQVMENDTDTTPDPGVSFSSNSRPTALGLGVGLPLVLVAVAAVLAAVRFTRRCRSSNIPQADELKTTEDSVQNVANPRYIAPVVRPPPTQLLHQQEPVYENFKSGGQDLTQNRQDNTMDTNIQRQESHTEDLYLQCDPQDDSIYSNDPSCFHHSTPPDPSYDDQYIMPDML</sequence>
<gene>
    <name evidence="2" type="ORF">AAFF_G00257670</name>
</gene>
<feature type="transmembrane region" description="Helical" evidence="1">
    <location>
        <begin position="83"/>
        <end position="104"/>
    </location>
</feature>
<organism evidence="2 3">
    <name type="scientific">Aldrovandia affinis</name>
    <dbReference type="NCBI Taxonomy" id="143900"/>
    <lineage>
        <taxon>Eukaryota</taxon>
        <taxon>Metazoa</taxon>
        <taxon>Chordata</taxon>
        <taxon>Craniata</taxon>
        <taxon>Vertebrata</taxon>
        <taxon>Euteleostomi</taxon>
        <taxon>Actinopterygii</taxon>
        <taxon>Neopterygii</taxon>
        <taxon>Teleostei</taxon>
        <taxon>Notacanthiformes</taxon>
        <taxon>Halosauridae</taxon>
        <taxon>Aldrovandia</taxon>
    </lineage>
</organism>
<evidence type="ECO:0000256" key="1">
    <source>
        <dbReference type="SAM" id="Phobius"/>
    </source>
</evidence>
<keyword evidence="1" id="KW-0812">Transmembrane</keyword>
<evidence type="ECO:0000313" key="3">
    <source>
        <dbReference type="Proteomes" id="UP001221898"/>
    </source>
</evidence>
<evidence type="ECO:0000313" key="2">
    <source>
        <dbReference type="EMBL" id="KAJ8408353.1"/>
    </source>
</evidence>
<dbReference type="Proteomes" id="UP001221898">
    <property type="component" value="Unassembled WGS sequence"/>
</dbReference>
<keyword evidence="1" id="KW-1133">Transmembrane helix</keyword>
<keyword evidence="1" id="KW-0472">Membrane</keyword>
<reference evidence="2" key="1">
    <citation type="journal article" date="2023" name="Science">
        <title>Genome structures resolve the early diversification of teleost fishes.</title>
        <authorList>
            <person name="Parey E."/>
            <person name="Louis A."/>
            <person name="Montfort J."/>
            <person name="Bouchez O."/>
            <person name="Roques C."/>
            <person name="Iampietro C."/>
            <person name="Lluch J."/>
            <person name="Castinel A."/>
            <person name="Donnadieu C."/>
            <person name="Desvignes T."/>
            <person name="Floi Bucao C."/>
            <person name="Jouanno E."/>
            <person name="Wen M."/>
            <person name="Mejri S."/>
            <person name="Dirks R."/>
            <person name="Jansen H."/>
            <person name="Henkel C."/>
            <person name="Chen W.J."/>
            <person name="Zahm M."/>
            <person name="Cabau C."/>
            <person name="Klopp C."/>
            <person name="Thompson A.W."/>
            <person name="Robinson-Rechavi M."/>
            <person name="Braasch I."/>
            <person name="Lecointre G."/>
            <person name="Bobe J."/>
            <person name="Postlethwait J.H."/>
            <person name="Berthelot C."/>
            <person name="Roest Crollius H."/>
            <person name="Guiguen Y."/>
        </authorList>
    </citation>
    <scope>NUCLEOTIDE SEQUENCE</scope>
    <source>
        <strain evidence="2">NC1722</strain>
    </source>
</reference>